<keyword evidence="12" id="KW-0460">Magnesium</keyword>
<feature type="transmembrane region" description="Helical" evidence="19">
    <location>
        <begin position="393"/>
        <end position="415"/>
    </location>
</feature>
<evidence type="ECO:0000256" key="6">
    <source>
        <dbReference type="ARBA" id="ARBA00017659"/>
    </source>
</evidence>
<name>A0AAE1K1T9_PETCI</name>
<evidence type="ECO:0000256" key="3">
    <source>
        <dbReference type="ARBA" id="ARBA00004922"/>
    </source>
</evidence>
<comment type="function">
    <text evidence="17">UDP-N-acetylglucosamine--dolichyl-phosphate N-acetylglucosaminephosphotransferase that operates in the biosynthetic pathway of dolichol-linked oligosaccharides, the glycan precursors employed in protein asparagine (N)-glycosylation. The assembly of dolichol-linked oligosaccharides begins on the cytosolic side of the endoplasmic reticulum membrane and finishes in its lumen. The sequential addition of sugars to dolichol pyrophosphate produces dolichol-linked oligosaccharides containing fourteen sugars, including two GlcNAcs, nine mannoses and three glucoses. Once assembled, the oligosaccharide is transferred from the lipid to nascent proteins by oligosaccharyltransferases. Catalyzes the initial step of dolichol-linked oligosaccharide biosynthesis, transfering GlcNAc-1-P from cytosolic UDP-GlcNAc onto the carrier lipid dolichyl phosphate (P-dolichol), yielding GlcNAc-P-P-dolichol embedded in the cytoplasmic leaflet of the endoplasmic reticulum membrane.</text>
</comment>
<evidence type="ECO:0000256" key="14">
    <source>
        <dbReference type="ARBA" id="ARBA00023136"/>
    </source>
</evidence>
<dbReference type="EC" id="2.7.8.15" evidence="5"/>
<feature type="transmembrane region" description="Helical" evidence="19">
    <location>
        <begin position="109"/>
        <end position="128"/>
    </location>
</feature>
<feature type="transmembrane region" description="Helical" evidence="19">
    <location>
        <begin position="140"/>
        <end position="163"/>
    </location>
</feature>
<comment type="similarity">
    <text evidence="4">Belongs to the glycosyltransferase 4 family.</text>
</comment>
<dbReference type="GO" id="GO:0016757">
    <property type="term" value="F:glycosyltransferase activity"/>
    <property type="evidence" value="ECO:0007669"/>
    <property type="project" value="UniProtKB-KW"/>
</dbReference>
<comment type="pathway">
    <text evidence="3">Protein modification; protein glycosylation.</text>
</comment>
<dbReference type="PANTHER" id="PTHR10571:SF0">
    <property type="entry name" value="UDP-N-ACETYLGLUCOSAMINE--DOLICHYL-PHOSPHATE N-ACETYLGLUCOSAMINEPHOSPHOTRANSFERASE"/>
    <property type="match status" value="1"/>
</dbReference>
<proteinExistence type="inferred from homology"/>
<evidence type="ECO:0000256" key="18">
    <source>
        <dbReference type="ARBA" id="ARBA00045078"/>
    </source>
</evidence>
<keyword evidence="21" id="KW-1185">Reference proteome</keyword>
<evidence type="ECO:0000256" key="15">
    <source>
        <dbReference type="ARBA" id="ARBA00029567"/>
    </source>
</evidence>
<feature type="transmembrane region" description="Helical" evidence="19">
    <location>
        <begin position="267"/>
        <end position="285"/>
    </location>
</feature>
<keyword evidence="9 19" id="KW-0812">Transmembrane</keyword>
<evidence type="ECO:0000256" key="19">
    <source>
        <dbReference type="SAM" id="Phobius"/>
    </source>
</evidence>
<keyword evidence="8" id="KW-0808">Transferase</keyword>
<comment type="cofactor">
    <cofactor evidence="1">
        <name>Mg(2+)</name>
        <dbReference type="ChEBI" id="CHEBI:18420"/>
    </cofactor>
</comment>
<comment type="subcellular location">
    <subcellularLocation>
        <location evidence="2">Endoplasmic reticulum membrane</location>
        <topology evidence="2">Multi-pass membrane protein</topology>
    </subcellularLocation>
</comment>
<dbReference type="GO" id="GO:0046872">
    <property type="term" value="F:metal ion binding"/>
    <property type="evidence" value="ECO:0007669"/>
    <property type="project" value="UniProtKB-KW"/>
</dbReference>
<keyword evidence="14 19" id="KW-0472">Membrane</keyword>
<protein>
    <recommendedName>
        <fullName evidence="6">UDP-N-acetylglucosamine--dolichyl-phosphate N-acetylglucosaminephosphotransferase</fullName>
        <ecNumber evidence="5">2.7.8.15</ecNumber>
    </recommendedName>
    <alternativeName>
        <fullName evidence="15">GlcNAc-1-P transferase</fullName>
    </alternativeName>
    <alternativeName>
        <fullName evidence="16">N-acetylglucosamine-1-phosphate transferase</fullName>
    </alternativeName>
</protein>
<evidence type="ECO:0000256" key="7">
    <source>
        <dbReference type="ARBA" id="ARBA00022676"/>
    </source>
</evidence>
<feature type="transmembrane region" description="Helical" evidence="19">
    <location>
        <begin position="72"/>
        <end position="97"/>
    </location>
</feature>
<evidence type="ECO:0000256" key="5">
    <source>
        <dbReference type="ARBA" id="ARBA00013225"/>
    </source>
</evidence>
<gene>
    <name evidence="20" type="ORF">Pcinc_032234</name>
</gene>
<evidence type="ECO:0000256" key="10">
    <source>
        <dbReference type="ARBA" id="ARBA00022723"/>
    </source>
</evidence>
<evidence type="ECO:0000256" key="1">
    <source>
        <dbReference type="ARBA" id="ARBA00001946"/>
    </source>
</evidence>
<dbReference type="CDD" id="cd06855">
    <property type="entry name" value="GT_GPT_euk"/>
    <property type="match status" value="1"/>
</dbReference>
<comment type="caution">
    <text evidence="20">The sequence shown here is derived from an EMBL/GenBank/DDBJ whole genome shotgun (WGS) entry which is preliminary data.</text>
</comment>
<feature type="transmembrane region" description="Helical" evidence="19">
    <location>
        <begin position="236"/>
        <end position="255"/>
    </location>
</feature>
<evidence type="ECO:0000256" key="11">
    <source>
        <dbReference type="ARBA" id="ARBA00022824"/>
    </source>
</evidence>
<comment type="catalytic activity">
    <reaction evidence="18">
        <text>a di-trans,poly-cis-dolichyl phosphate + UDP-N-acetyl-alpha-D-glucosamine = an N-acetyl-alpha-D-glucosaminyl-diphospho-di-trans,poly-cis-dolichol + UMP</text>
        <dbReference type="Rhea" id="RHEA:13289"/>
        <dbReference type="Rhea" id="RHEA-COMP:19498"/>
        <dbReference type="Rhea" id="RHEA-COMP:19507"/>
        <dbReference type="ChEBI" id="CHEBI:57683"/>
        <dbReference type="ChEBI" id="CHEBI:57705"/>
        <dbReference type="ChEBI" id="CHEBI:57865"/>
        <dbReference type="ChEBI" id="CHEBI:58427"/>
        <dbReference type="EC" id="2.7.8.15"/>
    </reaction>
    <physiologicalReaction direction="left-to-right" evidence="18">
        <dbReference type="Rhea" id="RHEA:13290"/>
    </physiologicalReaction>
</comment>
<feature type="transmembrane region" description="Helical" evidence="19">
    <location>
        <begin position="183"/>
        <end position="201"/>
    </location>
</feature>
<dbReference type="GO" id="GO:0003975">
    <property type="term" value="F:UDP-N-acetylglucosamine-dolichyl-phosphate N-acetylglucosaminephosphotransferase activity"/>
    <property type="evidence" value="ECO:0007669"/>
    <property type="project" value="UniProtKB-EC"/>
</dbReference>
<reference evidence="20" key="1">
    <citation type="submission" date="2023-10" db="EMBL/GenBank/DDBJ databases">
        <title>Genome assemblies of two species of porcelain crab, Petrolisthes cinctipes and Petrolisthes manimaculis (Anomura: Porcellanidae).</title>
        <authorList>
            <person name="Angst P."/>
        </authorList>
    </citation>
    <scope>NUCLEOTIDE SEQUENCE</scope>
    <source>
        <strain evidence="20">PB745_01</strain>
        <tissue evidence="20">Gill</tissue>
    </source>
</reference>
<evidence type="ECO:0000256" key="12">
    <source>
        <dbReference type="ARBA" id="ARBA00022842"/>
    </source>
</evidence>
<evidence type="ECO:0000256" key="2">
    <source>
        <dbReference type="ARBA" id="ARBA00004477"/>
    </source>
</evidence>
<dbReference type="EMBL" id="JAWQEG010004392">
    <property type="protein sequence ID" value="KAK3861834.1"/>
    <property type="molecule type" value="Genomic_DNA"/>
</dbReference>
<evidence type="ECO:0000256" key="16">
    <source>
        <dbReference type="ARBA" id="ARBA00033238"/>
    </source>
</evidence>
<feature type="transmembrane region" description="Helical" evidence="19">
    <location>
        <begin position="25"/>
        <end position="51"/>
    </location>
</feature>
<dbReference type="GO" id="GO:0005789">
    <property type="term" value="C:endoplasmic reticulum membrane"/>
    <property type="evidence" value="ECO:0007669"/>
    <property type="project" value="UniProtKB-SubCell"/>
</dbReference>
<accession>A0AAE1K1T9</accession>
<dbReference type="PANTHER" id="PTHR10571">
    <property type="entry name" value="UDP-N-ACETYLGLUCOSAMINE--DOLICHYL-PHOSPHATE N-ACETYLGLUCOSAMINEPHOSPHOTRANSFERASE"/>
    <property type="match status" value="1"/>
</dbReference>
<evidence type="ECO:0000313" key="20">
    <source>
        <dbReference type="EMBL" id="KAK3861834.1"/>
    </source>
</evidence>
<dbReference type="Proteomes" id="UP001286313">
    <property type="component" value="Unassembled WGS sequence"/>
</dbReference>
<keyword evidence="11" id="KW-0256">Endoplasmic reticulum</keyword>
<evidence type="ECO:0000256" key="13">
    <source>
        <dbReference type="ARBA" id="ARBA00022989"/>
    </source>
</evidence>
<dbReference type="GO" id="GO:0006488">
    <property type="term" value="P:dolichol-linked oligosaccharide biosynthetic process"/>
    <property type="evidence" value="ECO:0007669"/>
    <property type="project" value="InterPro"/>
</dbReference>
<evidence type="ECO:0000313" key="21">
    <source>
        <dbReference type="Proteomes" id="UP001286313"/>
    </source>
</evidence>
<keyword evidence="10" id="KW-0479">Metal-binding</keyword>
<dbReference type="InterPro" id="IPR033895">
    <property type="entry name" value="GPT"/>
</dbReference>
<feature type="transmembrane region" description="Helical" evidence="19">
    <location>
        <begin position="291"/>
        <end position="311"/>
    </location>
</feature>
<dbReference type="Pfam" id="PF00953">
    <property type="entry name" value="Glycos_transf_4"/>
    <property type="match status" value="1"/>
</dbReference>
<evidence type="ECO:0000256" key="17">
    <source>
        <dbReference type="ARBA" id="ARBA00044717"/>
    </source>
</evidence>
<sequence>MVMAVSAIMSQLAASVTPNGMAVSLAINAVISVVGGVMVARTIPAVTSMFLKAGLSGRDLCKPDKESKVPESMGLVTGCVFLIVMFLFLGVAFGQHILNPTKLFPHAAFSEYLTSLLCICCMLLLGFADDVLNLKWRYKLVLPTVASLPLLMVYYVNLGSTTVVMPKLLRPWIGLTLNIGPLYYIYMAMLAVFCTNTINIYAGINGLESGQTVVAGASVALFNIIELSSSQAFSHYFSLCLLLPFIATSLALYYHNRYPARAFVGDTFTYFSGMTFAVVAIIGHFSKTVLLFFMPQIFNFLYSIPQLFRLVPCPRHRLPRYNEKLDKVEASEAEINESEMRWWVLAALKVLHRLKLVHLRRGTGPDSGKLFINNLTLINLTLLWSGPCHERTLTNTLLILQVLSSALAFVIRYPLADLFF</sequence>
<evidence type="ECO:0000256" key="4">
    <source>
        <dbReference type="ARBA" id="ARBA00009317"/>
    </source>
</evidence>
<evidence type="ECO:0000256" key="9">
    <source>
        <dbReference type="ARBA" id="ARBA00022692"/>
    </source>
</evidence>
<dbReference type="AlphaFoldDB" id="A0AAE1K1T9"/>
<keyword evidence="13 19" id="KW-1133">Transmembrane helix</keyword>
<dbReference type="InterPro" id="IPR000715">
    <property type="entry name" value="Glycosyl_transferase_4"/>
</dbReference>
<evidence type="ECO:0000256" key="8">
    <source>
        <dbReference type="ARBA" id="ARBA00022679"/>
    </source>
</evidence>
<keyword evidence="7" id="KW-0328">Glycosyltransferase</keyword>
<organism evidence="20 21">
    <name type="scientific">Petrolisthes cinctipes</name>
    <name type="common">Flat porcelain crab</name>
    <dbReference type="NCBI Taxonomy" id="88211"/>
    <lineage>
        <taxon>Eukaryota</taxon>
        <taxon>Metazoa</taxon>
        <taxon>Ecdysozoa</taxon>
        <taxon>Arthropoda</taxon>
        <taxon>Crustacea</taxon>
        <taxon>Multicrustacea</taxon>
        <taxon>Malacostraca</taxon>
        <taxon>Eumalacostraca</taxon>
        <taxon>Eucarida</taxon>
        <taxon>Decapoda</taxon>
        <taxon>Pleocyemata</taxon>
        <taxon>Anomura</taxon>
        <taxon>Galatheoidea</taxon>
        <taxon>Porcellanidae</taxon>
        <taxon>Petrolisthes</taxon>
    </lineage>
</organism>